<comment type="caution">
    <text evidence="3">The sequence shown here is derived from an EMBL/GenBank/DDBJ whole genome shotgun (WGS) entry which is preliminary data.</text>
</comment>
<dbReference type="InterPro" id="IPR012341">
    <property type="entry name" value="6hp_glycosidase-like_sf"/>
</dbReference>
<protein>
    <recommendedName>
        <fullName evidence="2">Spermatogenesis-associated protein 20-like TRX domain-containing protein</fullName>
    </recommendedName>
</protein>
<dbReference type="InterPro" id="IPR024705">
    <property type="entry name" value="Ssp411"/>
</dbReference>
<keyword evidence="4" id="KW-1185">Reference proteome</keyword>
<dbReference type="Pfam" id="PF03190">
    <property type="entry name" value="Thioredox_DsbH"/>
    <property type="match status" value="1"/>
</dbReference>
<name>A0AAN9TXQ2_9HEMI</name>
<dbReference type="SUPFAM" id="SSF48208">
    <property type="entry name" value="Six-hairpin glycosidases"/>
    <property type="match status" value="1"/>
</dbReference>
<reference evidence="3 4" key="1">
    <citation type="submission" date="2024-03" db="EMBL/GenBank/DDBJ databases">
        <title>Adaptation during the transition from Ophiocordyceps entomopathogen to insect associate is accompanied by gene loss and intensified selection.</title>
        <authorList>
            <person name="Ward C.M."/>
            <person name="Onetto C.A."/>
            <person name="Borneman A.R."/>
        </authorList>
    </citation>
    <scope>NUCLEOTIDE SEQUENCE [LARGE SCALE GENOMIC DNA]</scope>
    <source>
        <strain evidence="3">AWRI1</strain>
        <tissue evidence="3">Single Adult Female</tissue>
    </source>
</reference>
<dbReference type="GO" id="GO:0005975">
    <property type="term" value="P:carbohydrate metabolic process"/>
    <property type="evidence" value="ECO:0007669"/>
    <property type="project" value="InterPro"/>
</dbReference>
<evidence type="ECO:0000256" key="1">
    <source>
        <dbReference type="SAM" id="MobiDB-lite"/>
    </source>
</evidence>
<evidence type="ECO:0000259" key="2">
    <source>
        <dbReference type="Pfam" id="PF03190"/>
    </source>
</evidence>
<dbReference type="InterPro" id="IPR008928">
    <property type="entry name" value="6-hairpin_glycosidase_sf"/>
</dbReference>
<proteinExistence type="predicted"/>
<dbReference type="Gene3D" id="1.50.10.10">
    <property type="match status" value="1"/>
</dbReference>
<accession>A0AAN9TXQ2</accession>
<dbReference type="Proteomes" id="UP001367676">
    <property type="component" value="Unassembled WGS sequence"/>
</dbReference>
<evidence type="ECO:0000313" key="4">
    <source>
        <dbReference type="Proteomes" id="UP001367676"/>
    </source>
</evidence>
<dbReference type="PIRSF" id="PIRSF006402">
    <property type="entry name" value="UCP006402_thioredoxin"/>
    <property type="match status" value="1"/>
</dbReference>
<dbReference type="InterPro" id="IPR004879">
    <property type="entry name" value="Ssp411-like_TRX"/>
</dbReference>
<feature type="region of interest" description="Disordered" evidence="1">
    <location>
        <begin position="1"/>
        <end position="21"/>
    </location>
</feature>
<feature type="compositionally biased region" description="Polar residues" evidence="1">
    <location>
        <begin position="1"/>
        <end position="20"/>
    </location>
</feature>
<evidence type="ECO:0000313" key="3">
    <source>
        <dbReference type="EMBL" id="KAK7598155.1"/>
    </source>
</evidence>
<dbReference type="PANTHER" id="PTHR42899">
    <property type="entry name" value="SPERMATOGENESIS-ASSOCIATED PROTEIN 20"/>
    <property type="match status" value="1"/>
</dbReference>
<dbReference type="InterPro" id="IPR036249">
    <property type="entry name" value="Thioredoxin-like_sf"/>
</dbReference>
<dbReference type="Gene3D" id="3.40.30.10">
    <property type="entry name" value="Glutaredoxin"/>
    <property type="match status" value="1"/>
</dbReference>
<organism evidence="3 4">
    <name type="scientific">Parthenolecanium corni</name>
    <dbReference type="NCBI Taxonomy" id="536013"/>
    <lineage>
        <taxon>Eukaryota</taxon>
        <taxon>Metazoa</taxon>
        <taxon>Ecdysozoa</taxon>
        <taxon>Arthropoda</taxon>
        <taxon>Hexapoda</taxon>
        <taxon>Insecta</taxon>
        <taxon>Pterygota</taxon>
        <taxon>Neoptera</taxon>
        <taxon>Paraneoptera</taxon>
        <taxon>Hemiptera</taxon>
        <taxon>Sternorrhyncha</taxon>
        <taxon>Coccoidea</taxon>
        <taxon>Coccidae</taxon>
        <taxon>Parthenolecanium</taxon>
    </lineage>
</organism>
<sequence>MDESLASNSRRNFSSDTNGHVNKLISERSPYLLQHARNPVNWYPWNDEALAKARAGNKLIFLSVGYSTCHWCHVMERESFENESIASVMNEHFINIKVDREERPDIDRVYMTFVQLASGSGGWPMSVFLTPDLHPVAGGTYFAPEDKWGRPGFKSILLQMSKRWREKPEEVRQIGTEVMNSLKKVSAFEVSLVSELTGGAVPEIQCADMCMQQLSKRFDHDFGGFSYAPKFPQPCNLMFLFHYYSRNPTGEQNKTALSMALLTLEKMSKGGIHDHIGQGFARYSTDEKWHVPHFEKMLYDQAQLVVAYATGYLLSGRNIFRDIVEDILSYVERNLTHAEGGLYSAEDADSLPSHESAEKLEGAFYVWTFSEIESLLSQPLSCKNDVLMSDLFCHHYNIRSNGNVDPSNDPHGELLDKNVLIVLGSEKETAENFGISEKELSEELKTAHQILFDERNTRPRPHLDDKIVLSWNGLMLSAYAKAAQILQNDSYKARALKIANFIQKYLWVNDSNRLLHCCYVDEKSREVTQTKHSIYGFLNDYTFLIRGLLDLYECTYDSTWIEWAENLQDIQNQLFWDSAAKAFNLGCPEYHFSTILIKDDEDGAEPSGNSVAVQNLLRLSSLLDRSDYNEKAEQILSVFTSRLSRFPSSLPEMSCGLMFYHDSPTQIYVVEKKDTMAQEMLTVIQQFYIPNRVMALINEANPLFYHKSETVKNMVDDTKDATAVHVCRNRKCSLPVTSVESLKSLLNS</sequence>
<dbReference type="PANTHER" id="PTHR42899:SF1">
    <property type="entry name" value="SPERMATOGENESIS-ASSOCIATED PROTEIN 20"/>
    <property type="match status" value="1"/>
</dbReference>
<dbReference type="EMBL" id="JBBCAQ010000014">
    <property type="protein sequence ID" value="KAK7598155.1"/>
    <property type="molecule type" value="Genomic_DNA"/>
</dbReference>
<gene>
    <name evidence="3" type="ORF">V9T40_006390</name>
</gene>
<dbReference type="SUPFAM" id="SSF52833">
    <property type="entry name" value="Thioredoxin-like"/>
    <property type="match status" value="1"/>
</dbReference>
<dbReference type="CDD" id="cd02955">
    <property type="entry name" value="SSP411"/>
    <property type="match status" value="1"/>
</dbReference>
<dbReference type="AlphaFoldDB" id="A0AAN9TXQ2"/>
<feature type="domain" description="Spermatogenesis-associated protein 20-like TRX" evidence="2">
    <location>
        <begin position="22"/>
        <end position="182"/>
    </location>
</feature>